<evidence type="ECO:0000259" key="2">
    <source>
        <dbReference type="PROSITE" id="PS50835"/>
    </source>
</evidence>
<evidence type="ECO:0000313" key="3">
    <source>
        <dbReference type="EMBL" id="CAG7786901.1"/>
    </source>
</evidence>
<name>A0A8J2KBS1_9HEXA</name>
<evidence type="ECO:0000313" key="4">
    <source>
        <dbReference type="Proteomes" id="UP000708208"/>
    </source>
</evidence>
<organism evidence="3 4">
    <name type="scientific">Allacma fusca</name>
    <dbReference type="NCBI Taxonomy" id="39272"/>
    <lineage>
        <taxon>Eukaryota</taxon>
        <taxon>Metazoa</taxon>
        <taxon>Ecdysozoa</taxon>
        <taxon>Arthropoda</taxon>
        <taxon>Hexapoda</taxon>
        <taxon>Collembola</taxon>
        <taxon>Symphypleona</taxon>
        <taxon>Sminthuridae</taxon>
        <taxon>Allacma</taxon>
    </lineage>
</organism>
<proteinExistence type="predicted"/>
<keyword evidence="1" id="KW-0732">Signal</keyword>
<dbReference type="AlphaFoldDB" id="A0A8J2KBS1"/>
<dbReference type="PROSITE" id="PS50835">
    <property type="entry name" value="IG_LIKE"/>
    <property type="match status" value="1"/>
</dbReference>
<dbReference type="InterPro" id="IPR007110">
    <property type="entry name" value="Ig-like_dom"/>
</dbReference>
<feature type="non-terminal residue" evidence="3">
    <location>
        <position position="71"/>
    </location>
</feature>
<comment type="caution">
    <text evidence="3">The sequence shown here is derived from an EMBL/GenBank/DDBJ whole genome shotgun (WGS) entry which is preliminary data.</text>
</comment>
<dbReference type="Pfam" id="PF07679">
    <property type="entry name" value="I-set"/>
    <property type="match status" value="1"/>
</dbReference>
<gene>
    <name evidence="3" type="ORF">AFUS01_LOCUS25450</name>
</gene>
<sequence length="71" mass="7991">MRREVLLSLWLPFFLTEALAGTLKFVLEPEDTIVPKGGNVFLNCAARGDGQAKISWKKDRTLLTFDSDGHR</sequence>
<accession>A0A8J2KBS1</accession>
<feature type="non-terminal residue" evidence="3">
    <location>
        <position position="1"/>
    </location>
</feature>
<reference evidence="3" key="1">
    <citation type="submission" date="2021-06" db="EMBL/GenBank/DDBJ databases">
        <authorList>
            <person name="Hodson N. C."/>
            <person name="Mongue J. A."/>
            <person name="Jaron S. K."/>
        </authorList>
    </citation>
    <scope>NUCLEOTIDE SEQUENCE</scope>
</reference>
<feature type="signal peptide" evidence="1">
    <location>
        <begin position="1"/>
        <end position="20"/>
    </location>
</feature>
<feature type="domain" description="Ig-like" evidence="2">
    <location>
        <begin position="12"/>
        <end position="71"/>
    </location>
</feature>
<keyword evidence="4" id="KW-1185">Reference proteome</keyword>
<dbReference type="Proteomes" id="UP000708208">
    <property type="component" value="Unassembled WGS sequence"/>
</dbReference>
<protein>
    <recommendedName>
        <fullName evidence="2">Ig-like domain-containing protein</fullName>
    </recommendedName>
</protein>
<dbReference type="InterPro" id="IPR013098">
    <property type="entry name" value="Ig_I-set"/>
</dbReference>
<dbReference type="EMBL" id="CAJVCH010329101">
    <property type="protein sequence ID" value="CAG7786901.1"/>
    <property type="molecule type" value="Genomic_DNA"/>
</dbReference>
<evidence type="ECO:0000256" key="1">
    <source>
        <dbReference type="SAM" id="SignalP"/>
    </source>
</evidence>
<feature type="chain" id="PRO_5035156026" description="Ig-like domain-containing protein" evidence="1">
    <location>
        <begin position="21"/>
        <end position="71"/>
    </location>
</feature>